<evidence type="ECO:0000313" key="6">
    <source>
        <dbReference type="EMBL" id="AKB66021.1"/>
    </source>
</evidence>
<dbReference type="EMBL" id="CP009512">
    <property type="protein sequence ID" value="AKB66021.1"/>
    <property type="molecule type" value="Genomic_DNA"/>
</dbReference>
<evidence type="ECO:0000259" key="5">
    <source>
        <dbReference type="Pfam" id="PF00496"/>
    </source>
</evidence>
<dbReference type="PANTHER" id="PTHR30290">
    <property type="entry name" value="PERIPLASMIC BINDING COMPONENT OF ABC TRANSPORTER"/>
    <property type="match status" value="1"/>
</dbReference>
<evidence type="ECO:0000256" key="1">
    <source>
        <dbReference type="ARBA" id="ARBA00004196"/>
    </source>
</evidence>
<evidence type="ECO:0000256" key="4">
    <source>
        <dbReference type="ARBA" id="ARBA00022729"/>
    </source>
</evidence>
<keyword evidence="4" id="KW-0732">Signal</keyword>
<gene>
    <name evidence="6" type="ORF">MSMAS_2825</name>
</gene>
<dbReference type="GO" id="GO:0015833">
    <property type="term" value="P:peptide transport"/>
    <property type="evidence" value="ECO:0007669"/>
    <property type="project" value="TreeGrafter"/>
</dbReference>
<reference evidence="6 7" key="1">
    <citation type="submission" date="2014-07" db="EMBL/GenBank/DDBJ databases">
        <title>Methanogenic archaea and the global carbon cycle.</title>
        <authorList>
            <person name="Henriksen J.R."/>
            <person name="Luke J."/>
            <person name="Reinhart S."/>
            <person name="Benedict M.N."/>
            <person name="Youngblut N.D."/>
            <person name="Metcalf M.E."/>
            <person name="Whitaker R.J."/>
            <person name="Metcalf W.W."/>
        </authorList>
    </citation>
    <scope>NUCLEOTIDE SEQUENCE [LARGE SCALE GENOMIC DNA]</scope>
    <source>
        <strain evidence="6 7">S-6</strain>
    </source>
</reference>
<dbReference type="Gene3D" id="3.40.190.10">
    <property type="entry name" value="Periplasmic binding protein-like II"/>
    <property type="match status" value="1"/>
</dbReference>
<dbReference type="PATRIC" id="fig|213585.10.peg.3553"/>
<dbReference type="RefSeq" id="WP_226987567.1">
    <property type="nucleotide sequence ID" value="NZ_CP009512.1"/>
</dbReference>
<dbReference type="FunFam" id="3.10.105.10:FF:000016">
    <property type="entry name" value="Oligopeptide ABC transporter, solute-binding protein"/>
    <property type="match status" value="1"/>
</dbReference>
<keyword evidence="3" id="KW-0813">Transport</keyword>
<dbReference type="AlphaFoldDB" id="A0A0E3LUX3"/>
<dbReference type="GeneID" id="24840579"/>
<evidence type="ECO:0000313" key="7">
    <source>
        <dbReference type="Proteomes" id="UP000033097"/>
    </source>
</evidence>
<name>A0A0E3LUX3_METMZ</name>
<dbReference type="InterPro" id="IPR000914">
    <property type="entry name" value="SBP_5_dom"/>
</dbReference>
<comment type="similarity">
    <text evidence="2">Belongs to the bacterial solute-binding protein 5 family.</text>
</comment>
<dbReference type="CDD" id="cd00995">
    <property type="entry name" value="PBP2_NikA_DppA_OppA_like"/>
    <property type="match status" value="1"/>
</dbReference>
<dbReference type="Proteomes" id="UP000033097">
    <property type="component" value="Chromosome"/>
</dbReference>
<evidence type="ECO:0000256" key="2">
    <source>
        <dbReference type="ARBA" id="ARBA00005695"/>
    </source>
</evidence>
<dbReference type="Gene3D" id="3.10.105.10">
    <property type="entry name" value="Dipeptide-binding Protein, Domain 3"/>
    <property type="match status" value="1"/>
</dbReference>
<sequence>MKSRRKVETGRGSMMKKSKGFRGLQLKRGLKSWLIFTALMLVFCSVIHLAGAAEPENSGESITPSNDGIMDRIMTYIKGLLGEENIQGSGAVSEAAISDIQQSADSEKAVLKIATPGMVKSTSFIGDSNLGVFAHLSNPPLMKMDSGGKLTGQLVENYEVSENNTCWTFYLKNNLYWSDGEPVTPEDVDFSIRYYGKKTPWASWINDTLESSAVSDANNSVTFKFNKPYTRIDLEFATYNILPAHVWETIENPMEYTNNGPYTGCGPYYLKQIDLNAGKLVFEKNPYWKGKAPEFETVEVHFYSSADVATLSLKNGEVDTYYKYAGSYPYSGIEQLEGTGNFDFIEKTDIGLVFLAFNLEKAPFSDPEFREALAYAINYEEIVNLEILGHGEVPNRGFVPPAMENFKETEKLEYSPEKARKTLEKAGYKDSNGNGILEGKDGKDIKLEILIRPEYARTGELLEEYFEHVGLASDLRTADSDTWMTLKDNYEYDMTVTRSTPWGMLMHASWGSGYFDSRRTGQGVMHNLDDTEFLKLCDDVLAITDPEELQAYAYEIQDYYAENLPAVPLYWNSVVTPYNRHIEGWYTDPLYGIYNLDNFVNVTKIDA</sequence>
<dbReference type="GO" id="GO:1904680">
    <property type="term" value="F:peptide transmembrane transporter activity"/>
    <property type="evidence" value="ECO:0007669"/>
    <property type="project" value="TreeGrafter"/>
</dbReference>
<dbReference type="STRING" id="213585.MSMAS_2825"/>
<dbReference type="PANTHER" id="PTHR30290:SF10">
    <property type="entry name" value="PERIPLASMIC OLIGOPEPTIDE-BINDING PROTEIN-RELATED"/>
    <property type="match status" value="1"/>
</dbReference>
<feature type="domain" description="Solute-binding protein family 5" evidence="5">
    <location>
        <begin position="150"/>
        <end position="507"/>
    </location>
</feature>
<accession>A0A0E3LUX3</accession>
<evidence type="ECO:0000256" key="3">
    <source>
        <dbReference type="ARBA" id="ARBA00022448"/>
    </source>
</evidence>
<dbReference type="Pfam" id="PF00496">
    <property type="entry name" value="SBP_bac_5"/>
    <property type="match status" value="1"/>
</dbReference>
<dbReference type="InterPro" id="IPR039424">
    <property type="entry name" value="SBP_5"/>
</dbReference>
<dbReference type="HOGENOM" id="CLU_017028_8_7_2"/>
<organism evidence="6 7">
    <name type="scientific">Methanosarcina mazei S-6</name>
    <dbReference type="NCBI Taxonomy" id="213585"/>
    <lineage>
        <taxon>Archaea</taxon>
        <taxon>Methanobacteriati</taxon>
        <taxon>Methanobacteriota</taxon>
        <taxon>Stenosarchaea group</taxon>
        <taxon>Methanomicrobia</taxon>
        <taxon>Methanosarcinales</taxon>
        <taxon>Methanosarcinaceae</taxon>
        <taxon>Methanosarcina</taxon>
    </lineage>
</organism>
<proteinExistence type="inferred from homology"/>
<comment type="subcellular location">
    <subcellularLocation>
        <location evidence="1">Cell envelope</location>
    </subcellularLocation>
</comment>
<dbReference type="SUPFAM" id="SSF53850">
    <property type="entry name" value="Periplasmic binding protein-like II"/>
    <property type="match status" value="1"/>
</dbReference>
<dbReference type="KEGG" id="mmj:MSMAS_2825"/>
<protein>
    <submittedName>
        <fullName evidence="6">Oligopeptide ABC transporter, periplasmic oligopeptide-binding protein OppA</fullName>
    </submittedName>
</protein>